<evidence type="ECO:0000313" key="2">
    <source>
        <dbReference type="Proteomes" id="UP000504610"/>
    </source>
</evidence>
<feature type="compositionally biased region" description="Basic and acidic residues" evidence="1">
    <location>
        <begin position="14"/>
        <end position="26"/>
    </location>
</feature>
<reference evidence="2" key="1">
    <citation type="journal article" date="2019" name="Database">
        <title>The radish genome database (RadishGD): an integrated information resource for radish genomics.</title>
        <authorList>
            <person name="Yu H.J."/>
            <person name="Baek S."/>
            <person name="Lee Y.J."/>
            <person name="Cho A."/>
            <person name="Mun J.H."/>
        </authorList>
    </citation>
    <scope>NUCLEOTIDE SEQUENCE [LARGE SCALE GENOMIC DNA]</scope>
    <source>
        <strain evidence="2">cv. WK10039</strain>
    </source>
</reference>
<protein>
    <submittedName>
        <fullName evidence="3">Telomere repeat-binding factor 5-like</fullName>
    </submittedName>
</protein>
<evidence type="ECO:0000313" key="3">
    <source>
        <dbReference type="RefSeq" id="XP_018448603.2"/>
    </source>
</evidence>
<organism evidence="2 3">
    <name type="scientific">Raphanus sativus</name>
    <name type="common">Radish</name>
    <name type="synonym">Raphanus raphanistrum var. sativus</name>
    <dbReference type="NCBI Taxonomy" id="3726"/>
    <lineage>
        <taxon>Eukaryota</taxon>
        <taxon>Viridiplantae</taxon>
        <taxon>Streptophyta</taxon>
        <taxon>Embryophyta</taxon>
        <taxon>Tracheophyta</taxon>
        <taxon>Spermatophyta</taxon>
        <taxon>Magnoliopsida</taxon>
        <taxon>eudicotyledons</taxon>
        <taxon>Gunneridae</taxon>
        <taxon>Pentapetalae</taxon>
        <taxon>rosids</taxon>
        <taxon>malvids</taxon>
        <taxon>Brassicales</taxon>
        <taxon>Brassicaceae</taxon>
        <taxon>Brassiceae</taxon>
        <taxon>Raphanus</taxon>
    </lineage>
</organism>
<dbReference type="OrthoDB" id="1112398at2759"/>
<gene>
    <name evidence="3" type="primary">LOC108820121</name>
</gene>
<feature type="compositionally biased region" description="Acidic residues" evidence="1">
    <location>
        <begin position="1"/>
        <end position="13"/>
    </location>
</feature>
<name>A0A6J0KLX9_RAPSA</name>
<proteinExistence type="predicted"/>
<dbReference type="AlphaFoldDB" id="A0A6J0KLX9"/>
<evidence type="ECO:0000256" key="1">
    <source>
        <dbReference type="SAM" id="MobiDB-lite"/>
    </source>
</evidence>
<keyword evidence="2" id="KW-1185">Reference proteome</keyword>
<reference evidence="3" key="2">
    <citation type="submission" date="2025-08" db="UniProtKB">
        <authorList>
            <consortium name="RefSeq"/>
        </authorList>
    </citation>
    <scope>IDENTIFICATION</scope>
    <source>
        <tissue evidence="3">Leaf</tissue>
    </source>
</reference>
<dbReference type="KEGG" id="rsz:108820121"/>
<sequence length="107" mass="12035">MDPDAADSSSDEDSSSKDTHVDDPVREAISTINDGNGVDIDGIYEFVKARHSLMPNYREVLEAELILQILLQKTQMRQQRPSHKNLLQWLILQILLQISLVVPPLGV</sequence>
<feature type="region of interest" description="Disordered" evidence="1">
    <location>
        <begin position="1"/>
        <end position="27"/>
    </location>
</feature>
<accession>A0A6J0KLX9</accession>
<dbReference type="RefSeq" id="XP_018448603.2">
    <property type="nucleotide sequence ID" value="XM_018593101.2"/>
</dbReference>
<dbReference type="GeneID" id="108820121"/>
<dbReference type="Proteomes" id="UP000504610">
    <property type="component" value="Chromosome 8"/>
</dbReference>